<gene>
    <name evidence="9" type="ORF">HYN69_14835</name>
</gene>
<feature type="transmembrane region" description="Helical" evidence="8">
    <location>
        <begin position="133"/>
        <end position="157"/>
    </location>
</feature>
<feature type="transmembrane region" description="Helical" evidence="8">
    <location>
        <begin position="12"/>
        <end position="34"/>
    </location>
</feature>
<proteinExistence type="inferred from homology"/>
<accession>A0A2S0UP62</accession>
<sequence>MSPTRSAYFRGVYAALPFVVIVIPFGMLFGVVATEAGLQVWETMVFTLAVFAGASQFAAIQTMQENAPAAIVLVTALAVNLRMVMYSVALAPHYGEAPRWTRAIMSYFLVDQTFATATVEFEKRPDLTLSEKIAFFFGSVTPVAPVWFAASLCGALIGRAVPAEWALDFALPITFLAMVAPMLRSLPHIVAAGLSILLSLGLAWMPYGTGLLVAAGLSMTAGAALDAWLERRT</sequence>
<evidence type="ECO:0000256" key="8">
    <source>
        <dbReference type="SAM" id="Phobius"/>
    </source>
</evidence>
<comment type="subcellular location">
    <subcellularLocation>
        <location evidence="1">Cell membrane</location>
        <topology evidence="1">Multi-pass membrane protein</topology>
    </subcellularLocation>
</comment>
<dbReference type="RefSeq" id="WP_108436420.1">
    <property type="nucleotide sequence ID" value="NZ_CP028918.1"/>
</dbReference>
<keyword evidence="4" id="KW-1003">Cell membrane</keyword>
<name>A0A2S0UP62_9RHOB</name>
<dbReference type="KEGG" id="geh:HYN69_14835"/>
<evidence type="ECO:0000256" key="6">
    <source>
        <dbReference type="ARBA" id="ARBA00022989"/>
    </source>
</evidence>
<organism evidence="9 10">
    <name type="scientific">Paragemmobacter aquarius</name>
    <dbReference type="NCBI Taxonomy" id="2169400"/>
    <lineage>
        <taxon>Bacteria</taxon>
        <taxon>Pseudomonadati</taxon>
        <taxon>Pseudomonadota</taxon>
        <taxon>Alphaproteobacteria</taxon>
        <taxon>Rhodobacterales</taxon>
        <taxon>Paracoccaceae</taxon>
        <taxon>Paragemmobacter</taxon>
    </lineage>
</organism>
<feature type="transmembrane region" description="Helical" evidence="8">
    <location>
        <begin position="211"/>
        <end position="229"/>
    </location>
</feature>
<evidence type="ECO:0000256" key="4">
    <source>
        <dbReference type="ARBA" id="ARBA00022475"/>
    </source>
</evidence>
<evidence type="ECO:0000256" key="3">
    <source>
        <dbReference type="ARBA" id="ARBA00022448"/>
    </source>
</evidence>
<keyword evidence="3" id="KW-0813">Transport</keyword>
<evidence type="ECO:0000313" key="9">
    <source>
        <dbReference type="EMBL" id="AWB49603.1"/>
    </source>
</evidence>
<dbReference type="PANTHER" id="PTHR34979:SF1">
    <property type="entry name" value="INNER MEMBRANE PROTEIN YGAZ"/>
    <property type="match status" value="1"/>
</dbReference>
<protein>
    <submittedName>
        <fullName evidence="9">Branched-chain amino acid transporter AzlC</fullName>
    </submittedName>
</protein>
<keyword evidence="5 8" id="KW-0812">Transmembrane</keyword>
<feature type="transmembrane region" description="Helical" evidence="8">
    <location>
        <begin position="67"/>
        <end position="88"/>
    </location>
</feature>
<feature type="transmembrane region" description="Helical" evidence="8">
    <location>
        <begin position="40"/>
        <end position="60"/>
    </location>
</feature>
<feature type="transmembrane region" description="Helical" evidence="8">
    <location>
        <begin position="163"/>
        <end position="179"/>
    </location>
</feature>
<keyword evidence="10" id="KW-1185">Reference proteome</keyword>
<dbReference type="AlphaFoldDB" id="A0A2S0UP62"/>
<reference evidence="9 10" key="1">
    <citation type="submission" date="2018-04" db="EMBL/GenBank/DDBJ databases">
        <title>Genome sequencing of Gemmobacter.</title>
        <authorList>
            <person name="Yi H."/>
            <person name="Baek M.-G."/>
        </authorList>
    </citation>
    <scope>NUCLEOTIDE SEQUENCE [LARGE SCALE GENOMIC DNA]</scope>
    <source>
        <strain evidence="9 10">HYN0069</strain>
    </source>
</reference>
<dbReference type="PANTHER" id="PTHR34979">
    <property type="entry name" value="INNER MEMBRANE PROTEIN YGAZ"/>
    <property type="match status" value="1"/>
</dbReference>
<evidence type="ECO:0000256" key="1">
    <source>
        <dbReference type="ARBA" id="ARBA00004651"/>
    </source>
</evidence>
<evidence type="ECO:0000256" key="7">
    <source>
        <dbReference type="ARBA" id="ARBA00023136"/>
    </source>
</evidence>
<dbReference type="GO" id="GO:0005886">
    <property type="term" value="C:plasma membrane"/>
    <property type="evidence" value="ECO:0007669"/>
    <property type="project" value="UniProtKB-SubCell"/>
</dbReference>
<dbReference type="Proteomes" id="UP000244496">
    <property type="component" value="Chromosome"/>
</dbReference>
<dbReference type="Pfam" id="PF03591">
    <property type="entry name" value="AzlC"/>
    <property type="match status" value="1"/>
</dbReference>
<keyword evidence="7 8" id="KW-0472">Membrane</keyword>
<comment type="similarity">
    <text evidence="2">Belongs to the AzlC family.</text>
</comment>
<dbReference type="GO" id="GO:1903785">
    <property type="term" value="P:L-valine transmembrane transport"/>
    <property type="evidence" value="ECO:0007669"/>
    <property type="project" value="TreeGrafter"/>
</dbReference>
<evidence type="ECO:0000256" key="2">
    <source>
        <dbReference type="ARBA" id="ARBA00010735"/>
    </source>
</evidence>
<dbReference type="OrthoDB" id="3579489at2"/>
<evidence type="ECO:0000256" key="5">
    <source>
        <dbReference type="ARBA" id="ARBA00022692"/>
    </source>
</evidence>
<keyword evidence="6 8" id="KW-1133">Transmembrane helix</keyword>
<dbReference type="EMBL" id="CP028918">
    <property type="protein sequence ID" value="AWB49603.1"/>
    <property type="molecule type" value="Genomic_DNA"/>
</dbReference>
<dbReference type="InterPro" id="IPR011606">
    <property type="entry name" value="Brnchd-chn_aa_trnsp_permease"/>
</dbReference>
<evidence type="ECO:0000313" key="10">
    <source>
        <dbReference type="Proteomes" id="UP000244496"/>
    </source>
</evidence>